<name>A0A8H3P840_9EURO</name>
<dbReference type="EMBL" id="BLKC01000070">
    <property type="protein sequence ID" value="GFF47649.1"/>
    <property type="molecule type" value="Genomic_DNA"/>
</dbReference>
<feature type="region of interest" description="Disordered" evidence="1">
    <location>
        <begin position="1"/>
        <end position="34"/>
    </location>
</feature>
<evidence type="ECO:0000313" key="3">
    <source>
        <dbReference type="EMBL" id="GFF47649.1"/>
    </source>
</evidence>
<dbReference type="InterPro" id="IPR011074">
    <property type="entry name" value="CRAL/TRIO_N_dom"/>
</dbReference>
<dbReference type="InterPro" id="IPR036273">
    <property type="entry name" value="CRAL/TRIO_N_dom_sf"/>
</dbReference>
<gene>
    <name evidence="3" type="ORF">IFM46972_08352</name>
</gene>
<feature type="compositionally biased region" description="Polar residues" evidence="1">
    <location>
        <begin position="19"/>
        <end position="34"/>
    </location>
</feature>
<comment type="caution">
    <text evidence="3">The sequence shown here is derived from an EMBL/GenBank/DDBJ whole genome shotgun (WGS) entry which is preliminary data.</text>
</comment>
<evidence type="ECO:0000259" key="2">
    <source>
        <dbReference type="Pfam" id="PF03765"/>
    </source>
</evidence>
<feature type="domain" description="CRAL/TRIO N-terminal" evidence="2">
    <location>
        <begin position="55"/>
        <end position="99"/>
    </location>
</feature>
<reference evidence="3 4" key="1">
    <citation type="submission" date="2020-01" db="EMBL/GenBank/DDBJ databases">
        <title>Draft genome sequence of Aspergillus udagawae IFM 46972.</title>
        <authorList>
            <person name="Takahashi H."/>
            <person name="Yaguchi T."/>
        </authorList>
    </citation>
    <scope>NUCLEOTIDE SEQUENCE [LARGE SCALE GENOMIC DNA]</scope>
    <source>
        <strain evidence="3 4">IFM 46972</strain>
    </source>
</reference>
<evidence type="ECO:0000256" key="1">
    <source>
        <dbReference type="SAM" id="MobiDB-lite"/>
    </source>
</evidence>
<proteinExistence type="predicted"/>
<dbReference type="Pfam" id="PF03765">
    <property type="entry name" value="CRAL_TRIO_N"/>
    <property type="match status" value="1"/>
</dbReference>
<dbReference type="AlphaFoldDB" id="A0A8H3P840"/>
<organism evidence="3 4">
    <name type="scientific">Aspergillus udagawae</name>
    <dbReference type="NCBI Taxonomy" id="91492"/>
    <lineage>
        <taxon>Eukaryota</taxon>
        <taxon>Fungi</taxon>
        <taxon>Dikarya</taxon>
        <taxon>Ascomycota</taxon>
        <taxon>Pezizomycotina</taxon>
        <taxon>Eurotiomycetes</taxon>
        <taxon>Eurotiomycetidae</taxon>
        <taxon>Eurotiales</taxon>
        <taxon>Aspergillaceae</taxon>
        <taxon>Aspergillus</taxon>
        <taxon>Aspergillus subgen. Fumigati</taxon>
    </lineage>
</organism>
<accession>A0A8H3P840</accession>
<sequence length="175" mass="19931">MPSATVPISTPIREPIGPNPSTAPGSCKVNTDGSTRQERFTLASEVISPALQVQLDTFKGLLEQQGYELSNPAENTDDTTLLRFLTAQKFNPDQALQQYHHVQTWRKEHDIRSFYQNVDVDYYEETRKMVLYHETIYPNPVLETASNKLWNVSIPNGSVEEIMMDMPFMFSLSDT</sequence>
<dbReference type="Proteomes" id="UP000465221">
    <property type="component" value="Unassembled WGS sequence"/>
</dbReference>
<dbReference type="Gene3D" id="1.10.8.20">
    <property type="entry name" value="N-terminal domain of phosphatidylinositol transfer protein sec14p"/>
    <property type="match status" value="1"/>
</dbReference>
<protein>
    <submittedName>
        <fullName evidence="3">Sec14 cytosolic factor</fullName>
    </submittedName>
</protein>
<dbReference type="SUPFAM" id="SSF46938">
    <property type="entry name" value="CRAL/TRIO N-terminal domain"/>
    <property type="match status" value="1"/>
</dbReference>
<evidence type="ECO:0000313" key="4">
    <source>
        <dbReference type="Proteomes" id="UP000465221"/>
    </source>
</evidence>